<name>A0A564LBD9_9ENTR</name>
<dbReference type="GO" id="GO:0034220">
    <property type="term" value="P:monoatomic ion transmembrane transport"/>
    <property type="evidence" value="ECO:0007669"/>
    <property type="project" value="InterPro"/>
</dbReference>
<reference evidence="6 7" key="1">
    <citation type="submission" date="2019-07" db="EMBL/GenBank/DDBJ databases">
        <authorList>
            <person name="Brisse S."/>
            <person name="Rodrigues C."/>
            <person name="Thorpe H."/>
        </authorList>
    </citation>
    <scope>NUCLEOTIDE SEQUENCE [LARGE SCALE GENOMIC DNA]</scope>
    <source>
        <strain evidence="6">SB6408</strain>
    </source>
</reference>
<dbReference type="InterPro" id="IPR023614">
    <property type="entry name" value="Porin_dom_sf"/>
</dbReference>
<dbReference type="InterPro" id="IPR001702">
    <property type="entry name" value="Porin_Gram-ve"/>
</dbReference>
<dbReference type="PRINTS" id="PR00183">
    <property type="entry name" value="ECOLIPORIN"/>
</dbReference>
<dbReference type="PANTHER" id="PTHR34501">
    <property type="entry name" value="PROTEIN YDDL-RELATED"/>
    <property type="match status" value="1"/>
</dbReference>
<dbReference type="AlphaFoldDB" id="A0A564LBD9"/>
<feature type="chain" id="PRO_5022236368" evidence="5">
    <location>
        <begin position="22"/>
        <end position="358"/>
    </location>
</feature>
<comment type="subcellular location">
    <subcellularLocation>
        <location evidence="1">Cell outer membrane</location>
        <topology evidence="1">Multi-pass membrane protein</topology>
    </subcellularLocation>
</comment>
<proteinExistence type="inferred from homology"/>
<dbReference type="CDD" id="cd00342">
    <property type="entry name" value="gram_neg_porins"/>
    <property type="match status" value="1"/>
</dbReference>
<dbReference type="InterPro" id="IPR001897">
    <property type="entry name" value="Porin_gammaproteobac"/>
</dbReference>
<keyword evidence="4" id="KW-0472">Membrane</keyword>
<dbReference type="GO" id="GO:0015288">
    <property type="term" value="F:porin activity"/>
    <property type="evidence" value="ECO:0007669"/>
    <property type="project" value="InterPro"/>
</dbReference>
<accession>A0A564LBD9</accession>
<evidence type="ECO:0000313" key="6">
    <source>
        <dbReference type="EMBL" id="VUS78932.1"/>
    </source>
</evidence>
<dbReference type="PRINTS" id="PR00182">
    <property type="entry name" value="ECOLNEIPORIN"/>
</dbReference>
<dbReference type="EMBL" id="CABGHF010000019">
    <property type="protein sequence ID" value="VUS78932.1"/>
    <property type="molecule type" value="Genomic_DNA"/>
</dbReference>
<dbReference type="RefSeq" id="WP_142463199.1">
    <property type="nucleotide sequence ID" value="NZ_CABGHF010000019.1"/>
</dbReference>
<feature type="signal peptide" evidence="5">
    <location>
        <begin position="1"/>
        <end position="21"/>
    </location>
</feature>
<protein>
    <submittedName>
        <fullName evidence="6">Outer membrane protein C</fullName>
    </submittedName>
</protein>
<dbReference type="PANTHER" id="PTHR34501:SF2">
    <property type="entry name" value="OUTER MEMBRANE PORIN F-RELATED"/>
    <property type="match status" value="1"/>
</dbReference>
<evidence type="ECO:0000313" key="7">
    <source>
        <dbReference type="Proteomes" id="UP000318370"/>
    </source>
</evidence>
<sequence>MKMYKITLLAVVILTSAATPAAEIYNKDGNKLDLYGSVRARHYFSDDTTVDGDNTYFRLGIKGMTKINDELTGFGQWEYNIQGNRAESDGSDGTKTRYAYAGLKYADLGSIDYGRNSGVLYDVASITDYAPIFDIMTDSYTDGFLTGRANGLLTWRNTNFFGLNDNLKFALQYQGKNGSGSNNSSRSVYGSNGDGAGASVSYDFDWGGSLLAAYGNSRRTAQQEALSYGGGKHAEMWATGFKYDSGSLYAAVKYSQGYNITPIKNYGYANKSENFEVYTRYVFDNGIIPGIGWFQSRGKNIENSGDTYLMKYLDINLSWFLNKNFFTYVDYKINQLDKNTPFGISTDDTFGVGMTWQF</sequence>
<organism evidence="6 7">
    <name type="scientific">Klebsiella spallanzanii</name>
    <dbReference type="NCBI Taxonomy" id="2587528"/>
    <lineage>
        <taxon>Bacteria</taxon>
        <taxon>Pseudomonadati</taxon>
        <taxon>Pseudomonadota</taxon>
        <taxon>Gammaproteobacteria</taxon>
        <taxon>Enterobacterales</taxon>
        <taxon>Enterobacteriaceae</taxon>
        <taxon>Klebsiella/Raoultella group</taxon>
        <taxon>Klebsiella</taxon>
    </lineage>
</organism>
<comment type="similarity">
    <text evidence="2">Belongs to the Gram-negative porin family.</text>
</comment>
<evidence type="ECO:0000256" key="4">
    <source>
        <dbReference type="ARBA" id="ARBA00023136"/>
    </source>
</evidence>
<dbReference type="Pfam" id="PF00267">
    <property type="entry name" value="Porin_1"/>
    <property type="match status" value="1"/>
</dbReference>
<evidence type="ECO:0000256" key="3">
    <source>
        <dbReference type="ARBA" id="ARBA00022729"/>
    </source>
</evidence>
<dbReference type="SUPFAM" id="SSF56935">
    <property type="entry name" value="Porins"/>
    <property type="match status" value="1"/>
</dbReference>
<dbReference type="Gene3D" id="2.40.160.10">
    <property type="entry name" value="Porin"/>
    <property type="match status" value="1"/>
</dbReference>
<dbReference type="Proteomes" id="UP000318370">
    <property type="component" value="Unassembled WGS sequence"/>
</dbReference>
<evidence type="ECO:0000256" key="5">
    <source>
        <dbReference type="SAM" id="SignalP"/>
    </source>
</evidence>
<evidence type="ECO:0000256" key="1">
    <source>
        <dbReference type="ARBA" id="ARBA00004571"/>
    </source>
</evidence>
<dbReference type="GO" id="GO:0009279">
    <property type="term" value="C:cell outer membrane"/>
    <property type="evidence" value="ECO:0007669"/>
    <property type="project" value="UniProtKB-SubCell"/>
</dbReference>
<dbReference type="InterPro" id="IPR050298">
    <property type="entry name" value="Gram-neg_bact_OMP"/>
</dbReference>
<gene>
    <name evidence="6" type="primary">ompC_2</name>
    <name evidence="6" type="ORF">SB6408_05422</name>
</gene>
<keyword evidence="3 5" id="KW-0732">Signal</keyword>
<dbReference type="InterPro" id="IPR033900">
    <property type="entry name" value="Gram_neg_porin_domain"/>
</dbReference>
<evidence type="ECO:0000256" key="2">
    <source>
        <dbReference type="ARBA" id="ARBA00007539"/>
    </source>
</evidence>